<gene>
    <name evidence="2" type="ORF">C0081_14580</name>
</gene>
<reference evidence="2 3" key="1">
    <citation type="submission" date="2018-01" db="EMBL/GenBank/DDBJ databases">
        <title>The draft genome sequence of Cohaesibacter sp. H1304.</title>
        <authorList>
            <person name="Wang N.-N."/>
            <person name="Du Z.-J."/>
        </authorList>
    </citation>
    <scope>NUCLEOTIDE SEQUENCE [LARGE SCALE GENOMIC DNA]</scope>
    <source>
        <strain evidence="2 3">H1304</strain>
    </source>
</reference>
<sequence length="146" mass="16217">MTREQFDSYCGGMKATTNVIQWGNASVWKIGGKIFAICSNWGDGKEGPEDQLEGRSENQSKNASIGSEPEVHTPRISFKCSDLAYELLPEQHGIIPAPYLARAKWVQINNPNAMSEQDLKLHLDAAYEIIAKKLTKKVRAELGVKI</sequence>
<comment type="caution">
    <text evidence="2">The sequence shown here is derived from an EMBL/GenBank/DDBJ whole genome shotgun (WGS) entry which is preliminary data.</text>
</comment>
<dbReference type="EMBL" id="PKUQ01000031">
    <property type="protein sequence ID" value="PLW76141.1"/>
    <property type="molecule type" value="Genomic_DNA"/>
</dbReference>
<dbReference type="Proteomes" id="UP000234881">
    <property type="component" value="Unassembled WGS sequence"/>
</dbReference>
<name>A0A2N5XNM1_9HYPH</name>
<feature type="region of interest" description="Disordered" evidence="1">
    <location>
        <begin position="45"/>
        <end position="71"/>
    </location>
</feature>
<evidence type="ECO:0000313" key="3">
    <source>
        <dbReference type="Proteomes" id="UP000234881"/>
    </source>
</evidence>
<dbReference type="OrthoDB" id="9804614at2"/>
<dbReference type="InterPro" id="IPR058532">
    <property type="entry name" value="YjbR/MT2646/Rv2570-like"/>
</dbReference>
<organism evidence="2 3">
    <name type="scientific">Cohaesibacter celericrescens</name>
    <dbReference type="NCBI Taxonomy" id="2067669"/>
    <lineage>
        <taxon>Bacteria</taxon>
        <taxon>Pseudomonadati</taxon>
        <taxon>Pseudomonadota</taxon>
        <taxon>Alphaproteobacteria</taxon>
        <taxon>Hyphomicrobiales</taxon>
        <taxon>Cohaesibacteraceae</taxon>
    </lineage>
</organism>
<dbReference type="InterPro" id="IPR007351">
    <property type="entry name" value="YjbR"/>
</dbReference>
<protein>
    <recommendedName>
        <fullName evidence="4">MmcQ/YjbR family DNA-binding protein</fullName>
    </recommendedName>
</protein>
<dbReference type="PANTHER" id="PTHR35145:SF1">
    <property type="entry name" value="CYTOPLASMIC PROTEIN"/>
    <property type="match status" value="1"/>
</dbReference>
<evidence type="ECO:0000313" key="2">
    <source>
        <dbReference type="EMBL" id="PLW76141.1"/>
    </source>
</evidence>
<keyword evidence="3" id="KW-1185">Reference proteome</keyword>
<dbReference type="SUPFAM" id="SSF142906">
    <property type="entry name" value="YjbR-like"/>
    <property type="match status" value="1"/>
</dbReference>
<dbReference type="Gene3D" id="3.90.1150.30">
    <property type="match status" value="1"/>
</dbReference>
<dbReference type="RefSeq" id="WP_101534575.1">
    <property type="nucleotide sequence ID" value="NZ_PKUQ01000031.1"/>
</dbReference>
<dbReference type="InterPro" id="IPR038056">
    <property type="entry name" value="YjbR-like_sf"/>
</dbReference>
<feature type="compositionally biased region" description="Basic and acidic residues" evidence="1">
    <location>
        <begin position="45"/>
        <end position="58"/>
    </location>
</feature>
<dbReference type="AlphaFoldDB" id="A0A2N5XNM1"/>
<dbReference type="Pfam" id="PF04237">
    <property type="entry name" value="YjbR"/>
    <property type="match status" value="1"/>
</dbReference>
<evidence type="ECO:0000256" key="1">
    <source>
        <dbReference type="SAM" id="MobiDB-lite"/>
    </source>
</evidence>
<dbReference type="PANTHER" id="PTHR35145">
    <property type="entry name" value="CYTOPLASMIC PROTEIN-RELATED"/>
    <property type="match status" value="1"/>
</dbReference>
<accession>A0A2N5XNM1</accession>
<proteinExistence type="predicted"/>
<evidence type="ECO:0008006" key="4">
    <source>
        <dbReference type="Google" id="ProtNLM"/>
    </source>
</evidence>